<dbReference type="Proteomes" id="UP000285750">
    <property type="component" value="Unassembled WGS sequence"/>
</dbReference>
<proteinExistence type="predicted"/>
<dbReference type="Proteomes" id="UP000284916">
    <property type="component" value="Unassembled WGS sequence"/>
</dbReference>
<evidence type="ECO:0000313" key="7">
    <source>
        <dbReference type="Proteomes" id="UP000284916"/>
    </source>
</evidence>
<evidence type="ECO:0000313" key="2">
    <source>
        <dbReference type="EMBL" id="RGS04020.1"/>
    </source>
</evidence>
<evidence type="ECO:0000313" key="4">
    <source>
        <dbReference type="EMBL" id="RHL15780.1"/>
    </source>
</evidence>
<keyword evidence="5" id="KW-1185">Reference proteome</keyword>
<reference evidence="5 6" key="1">
    <citation type="submission" date="2018-08" db="EMBL/GenBank/DDBJ databases">
        <title>A genome reference for cultivated species of the human gut microbiota.</title>
        <authorList>
            <person name="Zou Y."/>
            <person name="Xue W."/>
            <person name="Luo G."/>
        </authorList>
    </citation>
    <scope>NUCLEOTIDE SEQUENCE [LARGE SCALE GENOMIC DNA]</scope>
    <source>
        <strain evidence="2 8">AF24-16AC</strain>
        <strain evidence="4 7">AF39-11</strain>
        <strain evidence="3 6">AM23-23</strain>
        <strain evidence="1 5">TF10-3AC</strain>
    </source>
</reference>
<evidence type="ECO:0000313" key="1">
    <source>
        <dbReference type="EMBL" id="RGK52524.1"/>
    </source>
</evidence>
<evidence type="ECO:0000313" key="5">
    <source>
        <dbReference type="Proteomes" id="UP000260862"/>
    </source>
</evidence>
<accession>A0A3E4MSL0</accession>
<dbReference type="EMBL" id="QRUY01000039">
    <property type="protein sequence ID" value="RGS04020.1"/>
    <property type="molecule type" value="Genomic_DNA"/>
</dbReference>
<gene>
    <name evidence="4" type="ORF">DW035_07410</name>
    <name evidence="3" type="ORF">DW653_03175</name>
    <name evidence="2" type="ORF">DWY14_13955</name>
    <name evidence="1" type="ORF">DXD04_13755</name>
</gene>
<dbReference type="Proteomes" id="UP000260862">
    <property type="component" value="Unassembled WGS sequence"/>
</dbReference>
<organism evidence="1 5">
    <name type="scientific">Phocaeicola plebeius</name>
    <dbReference type="NCBI Taxonomy" id="310297"/>
    <lineage>
        <taxon>Bacteria</taxon>
        <taxon>Pseudomonadati</taxon>
        <taxon>Bacteroidota</taxon>
        <taxon>Bacteroidia</taxon>
        <taxon>Bacteroidales</taxon>
        <taxon>Bacteroidaceae</taxon>
        <taxon>Phocaeicola</taxon>
    </lineage>
</organism>
<evidence type="ECO:0000313" key="8">
    <source>
        <dbReference type="Proteomes" id="UP000285750"/>
    </source>
</evidence>
<dbReference type="EMBL" id="QRHQ01000003">
    <property type="protein sequence ID" value="RHF92764.1"/>
    <property type="molecule type" value="Genomic_DNA"/>
</dbReference>
<dbReference type="Proteomes" id="UP000283485">
    <property type="component" value="Unassembled WGS sequence"/>
</dbReference>
<evidence type="ECO:0000313" key="6">
    <source>
        <dbReference type="Proteomes" id="UP000283485"/>
    </source>
</evidence>
<evidence type="ECO:0000313" key="3">
    <source>
        <dbReference type="EMBL" id="RHF92764.1"/>
    </source>
</evidence>
<dbReference type="AlphaFoldDB" id="A0A3E4MSL0"/>
<sequence length="149" mass="17273">MLSYSQVSFSKFKFKKDSPFGCCPGRKMTDVKFKITSDKAIKYVRVYYYGVNQVGDAVSSDIVGAVNANVEHTKHRMIFFTGPFETNKTYSRWASGTFIYPLEVIAFPYLLEILYMNGEEEKIKLNKENFHIYFPCIKKWIDVNVEDGI</sequence>
<protein>
    <submittedName>
        <fullName evidence="1">Uncharacterized protein</fullName>
    </submittedName>
</protein>
<dbReference type="EMBL" id="QROI01000009">
    <property type="protein sequence ID" value="RHL15780.1"/>
    <property type="molecule type" value="Genomic_DNA"/>
</dbReference>
<name>A0A3E4MSL0_9BACT</name>
<comment type="caution">
    <text evidence="1">The sequence shown here is derived from an EMBL/GenBank/DDBJ whole genome shotgun (WGS) entry which is preliminary data.</text>
</comment>
<dbReference type="EMBL" id="QSQT01000031">
    <property type="protein sequence ID" value="RGK52524.1"/>
    <property type="molecule type" value="Genomic_DNA"/>
</dbReference>